<keyword evidence="4" id="KW-0067">ATP-binding</keyword>
<dbReference type="GO" id="GO:0006422">
    <property type="term" value="P:aspartyl-tRNA aminoacylation"/>
    <property type="evidence" value="ECO:0007669"/>
    <property type="project" value="TreeGrafter"/>
</dbReference>
<dbReference type="AlphaFoldDB" id="A0A132BCE2"/>
<dbReference type="RefSeq" id="XP_018063879.1">
    <property type="nucleotide sequence ID" value="XM_018211150.1"/>
</dbReference>
<dbReference type="FunCoup" id="A0A132BCE2">
    <property type="interactions" value="648"/>
</dbReference>
<sequence length="715" mass="80585">MNIAASPRMHVWRRFSHKSIRTTLYRQRLSLPGQSLTRCFHHHHRLGSEVSGEGSTKINVADAPFWKEFRGCYHNPLPNFKFSKQSPMPLSWMGNSVVAVGFLQKIANLGEALVFAHLQGPGTSDTVQLVCQDAKLCKELSSIRLGSPINITGNLALKRAPKREKTGLEKTPDGFASLHQIEINLTRVIRLNTFPADLHHGADHVFSPQDRHLQIRYDSELKERLLFRSEVAKYVRQELHQFQEIETPILFKSTPEGAKEFLVPTRRHGYAYALPQSPQQYKQILMSSGVSRYFQFAKCFRDEDLRADRQPEFTQIDLEMAFTDGMGVMRRVEQLIKNIYKKFARPGTHLRSPLPQAPFHRITYEKAMSKYGSDKPDLRLKGLIHRIDQAVNPELHGMITSIKNPKFEAFKIRLGTSPSGVQKFISAFMDSPDAEIFRSNPDGAPGICVYDPSKPLEGLLPFGFEGAQKLKELFSEISQQPWENEETHEANRTFDTGDLLVFQARPGLPHSGGSTFMGKLRLAIEKASLAEGLIEQDLNHLYLWVTDFPMFTLENGSDPGQGGKAGFSATHHPFTAPKTAKDVDLLLWKPLEAKADHYDLVVNGVELGGGSRRIHNAEMQEFIMRDILKMSEERINDFAHLIEALRAGCPPHAGLAIGFDRLIAVMTGRESVKDVIAFPKSSKGEDMMVKSPAVIRPEELKRYGLELRDASTETL</sequence>
<dbReference type="PRINTS" id="PR01042">
    <property type="entry name" value="TRNASYNTHASP"/>
</dbReference>
<evidence type="ECO:0000256" key="3">
    <source>
        <dbReference type="ARBA" id="ARBA00022741"/>
    </source>
</evidence>
<evidence type="ECO:0000259" key="7">
    <source>
        <dbReference type="PROSITE" id="PS50862"/>
    </source>
</evidence>
<evidence type="ECO:0000256" key="2">
    <source>
        <dbReference type="ARBA" id="ARBA00022598"/>
    </source>
</evidence>
<evidence type="ECO:0000256" key="1">
    <source>
        <dbReference type="ARBA" id="ARBA00006303"/>
    </source>
</evidence>
<proteinExistence type="inferred from homology"/>
<organism evidence="8 9">
    <name type="scientific">Mollisia scopiformis</name>
    <name type="common">Conifer needle endophyte fungus</name>
    <name type="synonym">Phialocephala scopiformis</name>
    <dbReference type="NCBI Taxonomy" id="149040"/>
    <lineage>
        <taxon>Eukaryota</taxon>
        <taxon>Fungi</taxon>
        <taxon>Dikarya</taxon>
        <taxon>Ascomycota</taxon>
        <taxon>Pezizomycotina</taxon>
        <taxon>Leotiomycetes</taxon>
        <taxon>Helotiales</taxon>
        <taxon>Mollisiaceae</taxon>
        <taxon>Mollisia</taxon>
    </lineage>
</organism>
<dbReference type="GO" id="GO:0005524">
    <property type="term" value="F:ATP binding"/>
    <property type="evidence" value="ECO:0007669"/>
    <property type="project" value="UniProtKB-KW"/>
</dbReference>
<dbReference type="GO" id="GO:0005739">
    <property type="term" value="C:mitochondrion"/>
    <property type="evidence" value="ECO:0007669"/>
    <property type="project" value="TreeGrafter"/>
</dbReference>
<evidence type="ECO:0000313" key="8">
    <source>
        <dbReference type="EMBL" id="KUJ09524.1"/>
    </source>
</evidence>
<dbReference type="Proteomes" id="UP000070700">
    <property type="component" value="Unassembled WGS sequence"/>
</dbReference>
<dbReference type="KEGG" id="psco:LY89DRAFT_627669"/>
<dbReference type="InterPro" id="IPR004524">
    <property type="entry name" value="Asp-tRNA-ligase_1"/>
</dbReference>
<name>A0A132BCE2_MOLSC</name>
<dbReference type="OrthoDB" id="439710at2759"/>
<dbReference type="GeneID" id="28820876"/>
<keyword evidence="2" id="KW-0436">Ligase</keyword>
<accession>A0A132BCE2</accession>
<keyword evidence="3" id="KW-0547">Nucleotide-binding</keyword>
<reference evidence="8 9" key="1">
    <citation type="submission" date="2015-10" db="EMBL/GenBank/DDBJ databases">
        <title>Full genome of DAOMC 229536 Phialocephala scopiformis, a fungal endophyte of spruce producing the potent anti-insectan compound rugulosin.</title>
        <authorList>
            <consortium name="DOE Joint Genome Institute"/>
            <person name="Walker A.K."/>
            <person name="Frasz S.L."/>
            <person name="Seifert K.A."/>
            <person name="Miller J.D."/>
            <person name="Mondo S.J."/>
            <person name="Labutti K."/>
            <person name="Lipzen A."/>
            <person name="Dockter R."/>
            <person name="Kennedy M."/>
            <person name="Grigoriev I.V."/>
            <person name="Spatafora J.W."/>
        </authorList>
    </citation>
    <scope>NUCLEOTIDE SEQUENCE [LARGE SCALE GENOMIC DNA]</scope>
    <source>
        <strain evidence="8 9">CBS 120377</strain>
    </source>
</reference>
<keyword evidence="6 8" id="KW-0030">Aminoacyl-tRNA synthetase</keyword>
<comment type="similarity">
    <text evidence="1">Belongs to the class-II aminoacyl-tRNA synthetase family. Type 1 subfamily.</text>
</comment>
<gene>
    <name evidence="8" type="ORF">LY89DRAFT_627669</name>
</gene>
<evidence type="ECO:0000256" key="4">
    <source>
        <dbReference type="ARBA" id="ARBA00022840"/>
    </source>
</evidence>
<dbReference type="Gene3D" id="3.30.1360.30">
    <property type="entry name" value="GAD-like domain"/>
    <property type="match status" value="1"/>
</dbReference>
<dbReference type="EMBL" id="KQ947431">
    <property type="protein sequence ID" value="KUJ09524.1"/>
    <property type="molecule type" value="Genomic_DNA"/>
</dbReference>
<dbReference type="SUPFAM" id="SSF55681">
    <property type="entry name" value="Class II aaRS and biotin synthetases"/>
    <property type="match status" value="1"/>
</dbReference>
<dbReference type="InParanoid" id="A0A132BCE2"/>
<dbReference type="InterPro" id="IPR004115">
    <property type="entry name" value="GAD-like_sf"/>
</dbReference>
<dbReference type="Pfam" id="PF00152">
    <property type="entry name" value="tRNA-synt_2"/>
    <property type="match status" value="1"/>
</dbReference>
<evidence type="ECO:0000256" key="5">
    <source>
        <dbReference type="ARBA" id="ARBA00022917"/>
    </source>
</evidence>
<dbReference type="InterPro" id="IPR002312">
    <property type="entry name" value="Asp/Asn-tRNA-synth_IIb"/>
</dbReference>
<evidence type="ECO:0000313" key="9">
    <source>
        <dbReference type="Proteomes" id="UP000070700"/>
    </source>
</evidence>
<feature type="domain" description="Aminoacyl-transfer RNA synthetases class-II family profile" evidence="7">
    <location>
        <begin position="233"/>
        <end position="692"/>
    </location>
</feature>
<dbReference type="STRING" id="149040.A0A132BCE2"/>
<dbReference type="PANTHER" id="PTHR22594:SF5">
    <property type="entry name" value="ASPARTATE--TRNA LIGASE, MITOCHONDRIAL"/>
    <property type="match status" value="1"/>
</dbReference>
<protein>
    <submittedName>
        <fullName evidence="8">Aspartyl-tRNA synthetase</fullName>
    </submittedName>
</protein>
<dbReference type="GO" id="GO:0004815">
    <property type="term" value="F:aspartate-tRNA ligase activity"/>
    <property type="evidence" value="ECO:0007669"/>
    <property type="project" value="TreeGrafter"/>
</dbReference>
<dbReference type="Gene3D" id="3.30.930.10">
    <property type="entry name" value="Bira Bifunctional Protein, Domain 2"/>
    <property type="match status" value="1"/>
</dbReference>
<dbReference type="InterPro" id="IPR045864">
    <property type="entry name" value="aa-tRNA-synth_II/BPL/LPL"/>
</dbReference>
<keyword evidence="9" id="KW-1185">Reference proteome</keyword>
<dbReference type="InterPro" id="IPR004364">
    <property type="entry name" value="Aa-tRNA-synt_II"/>
</dbReference>
<dbReference type="HAMAP" id="MF_00044">
    <property type="entry name" value="Asp_tRNA_synth_type1"/>
    <property type="match status" value="1"/>
</dbReference>
<dbReference type="InterPro" id="IPR006195">
    <property type="entry name" value="aa-tRNA-synth_II"/>
</dbReference>
<evidence type="ECO:0000256" key="6">
    <source>
        <dbReference type="ARBA" id="ARBA00023146"/>
    </source>
</evidence>
<dbReference type="PROSITE" id="PS50862">
    <property type="entry name" value="AA_TRNA_LIGASE_II"/>
    <property type="match status" value="1"/>
</dbReference>
<dbReference type="NCBIfam" id="TIGR00459">
    <property type="entry name" value="aspS_bact"/>
    <property type="match status" value="1"/>
</dbReference>
<dbReference type="PANTHER" id="PTHR22594">
    <property type="entry name" value="ASPARTYL/LYSYL-TRNA SYNTHETASE"/>
    <property type="match status" value="1"/>
</dbReference>
<keyword evidence="5" id="KW-0648">Protein biosynthesis</keyword>